<evidence type="ECO:0000256" key="5">
    <source>
        <dbReference type="ARBA" id="ARBA00023136"/>
    </source>
</evidence>
<keyword evidence="2" id="KW-1003">Cell membrane</keyword>
<feature type="transmembrane region" description="Helical" evidence="6">
    <location>
        <begin position="115"/>
        <end position="136"/>
    </location>
</feature>
<dbReference type="Pfam" id="PF07690">
    <property type="entry name" value="MFS_1"/>
    <property type="match status" value="1"/>
</dbReference>
<dbReference type="InterPro" id="IPR050189">
    <property type="entry name" value="MFS_Efflux_Transporters"/>
</dbReference>
<organism evidence="8 9">
    <name type="scientific">Natronoglomus mannanivorans</name>
    <dbReference type="NCBI Taxonomy" id="2979990"/>
    <lineage>
        <taxon>Archaea</taxon>
        <taxon>Methanobacteriati</taxon>
        <taxon>Methanobacteriota</taxon>
        <taxon>Stenosarchaea group</taxon>
        <taxon>Halobacteria</taxon>
        <taxon>Halobacteriales</taxon>
        <taxon>Natrialbaceae</taxon>
        <taxon>Natronoglomus</taxon>
    </lineage>
</organism>
<evidence type="ECO:0000313" key="8">
    <source>
        <dbReference type="EMBL" id="MCU4741526.1"/>
    </source>
</evidence>
<feature type="transmembrane region" description="Helical" evidence="6">
    <location>
        <begin position="58"/>
        <end position="78"/>
    </location>
</feature>
<dbReference type="CDD" id="cd17474">
    <property type="entry name" value="MFS_YfmO_like"/>
    <property type="match status" value="1"/>
</dbReference>
<dbReference type="SUPFAM" id="SSF103473">
    <property type="entry name" value="MFS general substrate transporter"/>
    <property type="match status" value="1"/>
</dbReference>
<dbReference type="AlphaFoldDB" id="A0AAP2YY25"/>
<feature type="transmembrane region" description="Helical" evidence="6">
    <location>
        <begin position="260"/>
        <end position="278"/>
    </location>
</feature>
<dbReference type="Proteomes" id="UP001321018">
    <property type="component" value="Unassembled WGS sequence"/>
</dbReference>
<dbReference type="GO" id="GO:0022857">
    <property type="term" value="F:transmembrane transporter activity"/>
    <property type="evidence" value="ECO:0007669"/>
    <property type="project" value="InterPro"/>
</dbReference>
<feature type="transmembrane region" description="Helical" evidence="6">
    <location>
        <begin position="217"/>
        <end position="240"/>
    </location>
</feature>
<dbReference type="InterPro" id="IPR011701">
    <property type="entry name" value="MFS"/>
</dbReference>
<evidence type="ECO:0000256" key="3">
    <source>
        <dbReference type="ARBA" id="ARBA00022692"/>
    </source>
</evidence>
<reference evidence="8" key="1">
    <citation type="submission" date="2022-09" db="EMBL/GenBank/DDBJ databases">
        <title>Enrichment on poylsaccharides allowed isolation of novel metabolic and taxonomic groups of Haloarchaea.</title>
        <authorList>
            <person name="Sorokin D.Y."/>
            <person name="Elcheninov A.G."/>
            <person name="Khizhniak T.V."/>
            <person name="Kolganova T.V."/>
            <person name="Kublanov I.V."/>
        </authorList>
    </citation>
    <scope>NUCLEOTIDE SEQUENCE</scope>
    <source>
        <strain evidence="8">AArc-xg1-1</strain>
    </source>
</reference>
<feature type="transmembrane region" description="Helical" evidence="6">
    <location>
        <begin position="172"/>
        <end position="196"/>
    </location>
</feature>
<evidence type="ECO:0000256" key="6">
    <source>
        <dbReference type="SAM" id="Phobius"/>
    </source>
</evidence>
<dbReference type="InterPro" id="IPR020846">
    <property type="entry name" value="MFS_dom"/>
</dbReference>
<dbReference type="InterPro" id="IPR036259">
    <property type="entry name" value="MFS_trans_sf"/>
</dbReference>
<dbReference type="PROSITE" id="PS50850">
    <property type="entry name" value="MFS"/>
    <property type="match status" value="1"/>
</dbReference>
<proteinExistence type="predicted"/>
<dbReference type="GO" id="GO:0005886">
    <property type="term" value="C:plasma membrane"/>
    <property type="evidence" value="ECO:0007669"/>
    <property type="project" value="UniProtKB-SubCell"/>
</dbReference>
<keyword evidence="3 6" id="KW-0812">Transmembrane</keyword>
<dbReference type="EMBL" id="JAOPKA010000004">
    <property type="protein sequence ID" value="MCU4741526.1"/>
    <property type="molecule type" value="Genomic_DNA"/>
</dbReference>
<keyword evidence="5 6" id="KW-0472">Membrane</keyword>
<feature type="transmembrane region" description="Helical" evidence="6">
    <location>
        <begin position="24"/>
        <end position="46"/>
    </location>
</feature>
<feature type="transmembrane region" description="Helical" evidence="6">
    <location>
        <begin position="314"/>
        <end position="342"/>
    </location>
</feature>
<dbReference type="Gene3D" id="1.20.1250.20">
    <property type="entry name" value="MFS general substrate transporter like domains"/>
    <property type="match status" value="1"/>
</dbReference>
<comment type="caution">
    <text evidence="8">The sequence shown here is derived from an EMBL/GenBank/DDBJ whole genome shotgun (WGS) entry which is preliminary data.</text>
</comment>
<comment type="subcellular location">
    <subcellularLocation>
        <location evidence="1">Cell membrane</location>
        <topology evidence="1">Multi-pass membrane protein</topology>
    </subcellularLocation>
</comment>
<gene>
    <name evidence="8" type="ORF">OB960_08935</name>
</gene>
<evidence type="ECO:0000256" key="4">
    <source>
        <dbReference type="ARBA" id="ARBA00022989"/>
    </source>
</evidence>
<dbReference type="PANTHER" id="PTHR43124">
    <property type="entry name" value="PURINE EFFLUX PUMP PBUE"/>
    <property type="match status" value="1"/>
</dbReference>
<dbReference type="PRINTS" id="PR01035">
    <property type="entry name" value="TCRTETA"/>
</dbReference>
<sequence>MGADTEVDAESDAGSGSIPWRSSALYVILSSSLMGVMGVSLISPVLPELRAAFELSDAQVGLVITVYTLPGVFLTPFIGLLADRIGRRRVIIPLLFIFGIGGAGIAFASSFTEVLALRFLQGIGASALVTLAVTLIGDFYDGAQRNAVMGFNGSMLGTGAALYPLVGGALGGIRWSVPFLFFGIGIFVGIVAAVALEEPEADPPSSVGVYLGRLRDVAVLPEAIAIFSAIFVVFFVFYGAVQTALPLLMSDEFDLSSSQIGLILAMVSVASATVSSLYGRISQWRTAPELVALGFVAYGTSLLGVWLAPSPVFVGVSLLAFGVGFGIVMPSIDTTVVTLVSSELRAGMMGMRTSMLRLGQTLGPVAFTFIADAGFETSSGGYRVLLVVSGVIVLLSGVGGYLLLRR</sequence>
<evidence type="ECO:0000256" key="1">
    <source>
        <dbReference type="ARBA" id="ARBA00004651"/>
    </source>
</evidence>
<dbReference type="PANTHER" id="PTHR43124:SF3">
    <property type="entry name" value="CHLORAMPHENICOL EFFLUX PUMP RV0191"/>
    <property type="match status" value="1"/>
</dbReference>
<feature type="transmembrane region" description="Helical" evidence="6">
    <location>
        <begin position="290"/>
        <end position="308"/>
    </location>
</feature>
<evidence type="ECO:0000313" key="9">
    <source>
        <dbReference type="Proteomes" id="UP001321018"/>
    </source>
</evidence>
<feature type="domain" description="Major facilitator superfamily (MFS) profile" evidence="7">
    <location>
        <begin position="24"/>
        <end position="406"/>
    </location>
</feature>
<feature type="transmembrane region" description="Helical" evidence="6">
    <location>
        <begin position="381"/>
        <end position="404"/>
    </location>
</feature>
<keyword evidence="4 6" id="KW-1133">Transmembrane helix</keyword>
<feature type="transmembrane region" description="Helical" evidence="6">
    <location>
        <begin position="354"/>
        <end position="375"/>
    </location>
</feature>
<evidence type="ECO:0000259" key="7">
    <source>
        <dbReference type="PROSITE" id="PS50850"/>
    </source>
</evidence>
<accession>A0AAP2YY25</accession>
<evidence type="ECO:0000256" key="2">
    <source>
        <dbReference type="ARBA" id="ARBA00022475"/>
    </source>
</evidence>
<name>A0AAP2YY25_9EURY</name>
<feature type="transmembrane region" description="Helical" evidence="6">
    <location>
        <begin position="148"/>
        <end position="166"/>
    </location>
</feature>
<dbReference type="InterPro" id="IPR001958">
    <property type="entry name" value="Tet-R_TetA/multi-R_MdtG-like"/>
</dbReference>
<protein>
    <submittedName>
        <fullName evidence="8">MFS transporter</fullName>
    </submittedName>
</protein>
<feature type="transmembrane region" description="Helical" evidence="6">
    <location>
        <begin position="90"/>
        <end position="109"/>
    </location>
</feature>
<dbReference type="RefSeq" id="WP_338003363.1">
    <property type="nucleotide sequence ID" value="NZ_JAOPKA010000004.1"/>
</dbReference>